<reference evidence="1" key="1">
    <citation type="journal article" date="2020" name="Nature">
        <title>Giant virus diversity and host interactions through global metagenomics.</title>
        <authorList>
            <person name="Schulz F."/>
            <person name="Roux S."/>
            <person name="Paez-Espino D."/>
            <person name="Jungbluth S."/>
            <person name="Walsh D.A."/>
            <person name="Denef V.J."/>
            <person name="McMahon K.D."/>
            <person name="Konstantinidis K.T."/>
            <person name="Eloe-Fadrosh E.A."/>
            <person name="Kyrpides N.C."/>
            <person name="Woyke T."/>
        </authorList>
    </citation>
    <scope>NUCLEOTIDE SEQUENCE</scope>
    <source>
        <strain evidence="1">GVMAG-M-3300009159-65</strain>
    </source>
</reference>
<name>A0A6C0EVA9_9ZZZZ</name>
<proteinExistence type="predicted"/>
<dbReference type="EMBL" id="MN738932">
    <property type="protein sequence ID" value="QHT32170.1"/>
    <property type="molecule type" value="Genomic_DNA"/>
</dbReference>
<accession>A0A6C0EVA9</accession>
<protein>
    <submittedName>
        <fullName evidence="1">Uncharacterized protein</fullName>
    </submittedName>
</protein>
<evidence type="ECO:0000313" key="1">
    <source>
        <dbReference type="EMBL" id="QHT32170.1"/>
    </source>
</evidence>
<dbReference type="AlphaFoldDB" id="A0A6C0EVA9"/>
<organism evidence="1">
    <name type="scientific">viral metagenome</name>
    <dbReference type="NCBI Taxonomy" id="1070528"/>
    <lineage>
        <taxon>unclassified sequences</taxon>
        <taxon>metagenomes</taxon>
        <taxon>organismal metagenomes</taxon>
    </lineage>
</organism>
<sequence>MSCSWNIPFKSAILTKNDKVIHLEIGQFIKFENMGPVRIDSFTGNDPTGPMGIEFLPWNQGEWAEYTMSLRGNPYHIICRPAGETHYGYHVDWNTFEFVNGGIPPLTINYKTQVLKSGVRHICYIDEIANFEIYEYKGTNTTDNVIVEIIPSLSISVEEEHQGKGYAKRKIKKMLKTLQMPKETLLYIDTDASAGFWRHIGMIDNLNGNGYELVVSVEQLNNYVNH</sequence>